<dbReference type="Gene3D" id="1.20.1460.10">
    <property type="entry name" value="subunit c (vma5p) of the yeast v-atpase, domain 2"/>
    <property type="match status" value="1"/>
</dbReference>
<organism evidence="1 2">
    <name type="scientific">Aureococcus anophagefferens</name>
    <name type="common">Harmful bloom alga</name>
    <dbReference type="NCBI Taxonomy" id="44056"/>
    <lineage>
        <taxon>Eukaryota</taxon>
        <taxon>Sar</taxon>
        <taxon>Stramenopiles</taxon>
        <taxon>Ochrophyta</taxon>
        <taxon>Pelagophyceae</taxon>
        <taxon>Pelagomonadales</taxon>
        <taxon>Pelagomonadaceae</taxon>
        <taxon>Aureococcus</taxon>
    </lineage>
</organism>
<dbReference type="Pfam" id="PF03223">
    <property type="entry name" value="V-ATPase_C"/>
    <property type="match status" value="1"/>
</dbReference>
<dbReference type="KEGG" id="aaf:AURANDRAFT_61211"/>
<dbReference type="SUPFAM" id="SSF118203">
    <property type="entry name" value="Vacuolar ATP synthase subunit C"/>
    <property type="match status" value="1"/>
</dbReference>
<dbReference type="InterPro" id="IPR004907">
    <property type="entry name" value="ATPase_V1-cplx_csu"/>
</dbReference>
<dbReference type="EMBL" id="JBBJCI010000416">
    <property type="protein sequence ID" value="KAK7231370.1"/>
    <property type="molecule type" value="Genomic_DNA"/>
</dbReference>
<sequence length="411" mass="45569">MSNEFWLLTVPNEGRTPEQTFERLRRYTDEFSKGYLVQIPSLTVGTLDSLMALSDDMEKVDNSIEVAVRKIERQYAEICGGSGRTREPLLIDAVPVERYLPSFVWEHAKYPHRRALPELVGSLRSCVGAIEDELKHLTITYAEKTQKLASLNRGAAATKGAKASLALSPLEDVLRPEHLEGVEFLDTEYLVTVVVAVPKPKEAQFLETYASIASDVVISDGAACSPAVPGSATKLTGDAEACLYAVTLLKGRRAPGKFEGDAWAPGAFVDFVQAYAAAAKALQFQLRPFSYDAERVARNESERKALGAEVDRLHASIVRWCKAHFAESFVAWMHLKVIRAFVESVLRYGLPVDFVTALLLPLKFREPQLQAALDKMFSHLTRDDARGLVEDDEKVGEYYPYVIQKSAALLA</sequence>
<evidence type="ECO:0000313" key="1">
    <source>
        <dbReference type="EMBL" id="KAK7231370.1"/>
    </source>
</evidence>
<comment type="caution">
    <text evidence="1">The sequence shown here is derived from an EMBL/GenBank/DDBJ whole genome shotgun (WGS) entry which is preliminary data.</text>
</comment>
<accession>A0ABR1FIG0</accession>
<dbReference type="CDD" id="cd14785">
    <property type="entry name" value="V-ATPase_C"/>
    <property type="match status" value="1"/>
</dbReference>
<dbReference type="PANTHER" id="PTHR10137">
    <property type="entry name" value="V-TYPE PROTON ATPASE SUBUNIT C"/>
    <property type="match status" value="1"/>
</dbReference>
<dbReference type="GO" id="GO:0000221">
    <property type="term" value="C:vacuolar proton-transporting V-type ATPase, V1 domain"/>
    <property type="evidence" value="ECO:0007669"/>
    <property type="project" value="TreeGrafter"/>
</dbReference>
<protein>
    <submittedName>
        <fullName evidence="1">Proton-exporting ATPase</fullName>
    </submittedName>
</protein>
<evidence type="ECO:0000313" key="2">
    <source>
        <dbReference type="Proteomes" id="UP001363151"/>
    </source>
</evidence>
<dbReference type="GO" id="GO:0046961">
    <property type="term" value="F:proton-transporting ATPase activity, rotational mechanism"/>
    <property type="evidence" value="ECO:0007669"/>
    <property type="project" value="InterPro"/>
</dbReference>
<dbReference type="InterPro" id="IPR036132">
    <property type="entry name" value="Vac_ATP_synth_c_sf"/>
</dbReference>
<name>A0ABR1FIG0_AURAN</name>
<keyword evidence="2" id="KW-1185">Reference proteome</keyword>
<dbReference type="PANTHER" id="PTHR10137:SF0">
    <property type="entry name" value="V-TYPE PROTON ATPASE SUBUNIT C"/>
    <property type="match status" value="1"/>
</dbReference>
<dbReference type="Proteomes" id="UP001363151">
    <property type="component" value="Unassembled WGS sequence"/>
</dbReference>
<dbReference type="Gene3D" id="3.30.70.1180">
    <property type="entry name" value="Vacuolar atp synthase subunit c, domain 1"/>
    <property type="match status" value="1"/>
</dbReference>
<dbReference type="Gene3D" id="3.30.70.100">
    <property type="match status" value="1"/>
</dbReference>
<gene>
    <name evidence="1" type="primary">ATP6V1C2</name>
    <name evidence="1" type="ORF">SO694_00072018</name>
</gene>
<proteinExistence type="predicted"/>
<reference evidence="1 2" key="1">
    <citation type="submission" date="2024-03" db="EMBL/GenBank/DDBJ databases">
        <title>Aureococcus anophagefferens CCMP1851 and Kratosvirus quantuckense: Draft genome of a second virus-susceptible host strain in the model system.</title>
        <authorList>
            <person name="Chase E."/>
            <person name="Truchon A.R."/>
            <person name="Schepens W."/>
            <person name="Wilhelm S.W."/>
        </authorList>
    </citation>
    <scope>NUCLEOTIDE SEQUENCE [LARGE SCALE GENOMIC DNA]</scope>
    <source>
        <strain evidence="1 2">CCMP1851</strain>
    </source>
</reference>